<evidence type="ECO:0000313" key="2">
    <source>
        <dbReference type="EMBL" id="MFC4665774.1"/>
    </source>
</evidence>
<comment type="caution">
    <text evidence="2">The sequence shown here is derived from an EMBL/GenBank/DDBJ whole genome shotgun (WGS) entry which is preliminary data.</text>
</comment>
<dbReference type="RefSeq" id="WP_380078203.1">
    <property type="nucleotide sequence ID" value="NZ_JBHSGO010000126.1"/>
</dbReference>
<reference evidence="3" key="1">
    <citation type="journal article" date="2019" name="Int. J. Syst. Evol. Microbiol.">
        <title>The Global Catalogue of Microorganisms (GCM) 10K type strain sequencing project: providing services to taxonomists for standard genome sequencing and annotation.</title>
        <authorList>
            <consortium name="The Broad Institute Genomics Platform"/>
            <consortium name="The Broad Institute Genome Sequencing Center for Infectious Disease"/>
            <person name="Wu L."/>
            <person name="Ma J."/>
        </authorList>
    </citation>
    <scope>NUCLEOTIDE SEQUENCE [LARGE SCALE GENOMIC DNA]</scope>
    <source>
        <strain evidence="3">CGMCC 4.7357</strain>
    </source>
</reference>
<keyword evidence="3" id="KW-1185">Reference proteome</keyword>
<protein>
    <submittedName>
        <fullName evidence="2">Se/S carrier-like protein</fullName>
    </submittedName>
</protein>
<organism evidence="2 3">
    <name type="scientific">Falsiporphyromonas endometrii</name>
    <dbReference type="NCBI Taxonomy" id="1387297"/>
    <lineage>
        <taxon>Bacteria</taxon>
        <taxon>Pseudomonadati</taxon>
        <taxon>Bacteroidota</taxon>
        <taxon>Bacteroidia</taxon>
        <taxon>Bacteroidales</taxon>
        <taxon>Porphyromonadaceae</taxon>
        <taxon>Falsiporphyromonas</taxon>
    </lineage>
</organism>
<dbReference type="InterPro" id="IPR021778">
    <property type="entry name" value="Se/S_carrier-like"/>
</dbReference>
<sequence length="74" mass="8663">MKTYFLIIFASTRAFLKTRTAISQHHIPHEVQTTPTYLNPECGMCLKIEDNYREDAQKIIPCKDEAIIIDYDEE</sequence>
<gene>
    <name evidence="2" type="ORF">ACFO3G_03995</name>
</gene>
<dbReference type="EMBL" id="JBHSGO010000126">
    <property type="protein sequence ID" value="MFC4665774.1"/>
    <property type="molecule type" value="Genomic_DNA"/>
</dbReference>
<accession>A0ABV9K712</accession>
<name>A0ABV9K712_9PORP</name>
<dbReference type="Proteomes" id="UP001596020">
    <property type="component" value="Unassembled WGS sequence"/>
</dbReference>
<dbReference type="Pfam" id="PF11823">
    <property type="entry name" value="Se_S_carrier"/>
    <property type="match status" value="1"/>
</dbReference>
<feature type="domain" description="Putative Se/S carrier protein-like" evidence="1">
    <location>
        <begin position="4"/>
        <end position="60"/>
    </location>
</feature>
<evidence type="ECO:0000313" key="3">
    <source>
        <dbReference type="Proteomes" id="UP001596020"/>
    </source>
</evidence>
<evidence type="ECO:0000259" key="1">
    <source>
        <dbReference type="Pfam" id="PF11823"/>
    </source>
</evidence>
<proteinExistence type="predicted"/>